<feature type="compositionally biased region" description="Basic residues" evidence="1">
    <location>
        <begin position="144"/>
        <end position="164"/>
    </location>
</feature>
<feature type="non-terminal residue" evidence="2">
    <location>
        <position position="1"/>
    </location>
</feature>
<feature type="compositionally biased region" description="Basic and acidic residues" evidence="1">
    <location>
        <begin position="356"/>
        <end position="367"/>
    </location>
</feature>
<proteinExistence type="predicted"/>
<evidence type="ECO:0000256" key="1">
    <source>
        <dbReference type="SAM" id="MobiDB-lite"/>
    </source>
</evidence>
<gene>
    <name evidence="2" type="ORF">AVDCRST_MAG32-1992</name>
</gene>
<feature type="compositionally biased region" description="Basic residues" evidence="1">
    <location>
        <begin position="178"/>
        <end position="188"/>
    </location>
</feature>
<feature type="compositionally biased region" description="Low complexity" evidence="1">
    <location>
        <begin position="315"/>
        <end position="334"/>
    </location>
</feature>
<dbReference type="EMBL" id="CADCUM010000083">
    <property type="protein sequence ID" value="CAA9386233.1"/>
    <property type="molecule type" value="Genomic_DNA"/>
</dbReference>
<feature type="compositionally biased region" description="Basic residues" evidence="1">
    <location>
        <begin position="368"/>
        <end position="386"/>
    </location>
</feature>
<dbReference type="AlphaFoldDB" id="A0A6J4NFD2"/>
<feature type="compositionally biased region" description="Basic residues" evidence="1">
    <location>
        <begin position="24"/>
        <end position="48"/>
    </location>
</feature>
<feature type="compositionally biased region" description="Basic and acidic residues" evidence="1">
    <location>
        <begin position="74"/>
        <end position="86"/>
    </location>
</feature>
<feature type="region of interest" description="Disordered" evidence="1">
    <location>
        <begin position="1"/>
        <end position="386"/>
    </location>
</feature>
<feature type="compositionally biased region" description="Gly residues" evidence="1">
    <location>
        <begin position="254"/>
        <end position="263"/>
    </location>
</feature>
<name>A0A6J4NFD2_9ACTN</name>
<sequence length="386" mass="43059">EHPEHRAGPDRVGDGRRPRDQAPHHRARHGRLGGGLRHRSRLRARAPHGLRVPAEGHHQPRRHRRRLRGRGRDRRGPHARRDEHGAARPAQGHPQRRAGPARDPVRPAGLADEGLRHRQRQGRRRQVLGHGQPRAGDGRLGAPGRHRRRRHLRPLRAGHARHRRLPADPGRRPDHARPHAQRRLRDLHRHAEAPAGPGRRLARPHARPGVGPDAGRRLLGRPRRLAARPPARHRGRRHLARPAPPQRGGRGGHDAPGGRGGGGRARRHDGVDDAPARGRRRREHELAPVSPLPRGGRPPPRGVRHRRRPARRADAVGAVRVRRPAPGTHPAGHGPPRGRRRRQADRRGVPVGPGRARADAGRADPLRSRPRPGRHAARPHALRQAL</sequence>
<feature type="compositionally biased region" description="Basic and acidic residues" evidence="1">
    <location>
        <begin position="165"/>
        <end position="177"/>
    </location>
</feature>
<feature type="compositionally biased region" description="Basic residues" evidence="1">
    <location>
        <begin position="59"/>
        <end position="73"/>
    </location>
</feature>
<feature type="compositionally biased region" description="Basic residues" evidence="1">
    <location>
        <begin position="117"/>
        <end position="127"/>
    </location>
</feature>
<feature type="compositionally biased region" description="Basic and acidic residues" evidence="1">
    <location>
        <begin position="1"/>
        <end position="23"/>
    </location>
</feature>
<protein>
    <submittedName>
        <fullName evidence="2">Mrp protein homolog</fullName>
    </submittedName>
</protein>
<organism evidence="2">
    <name type="scientific">uncultured Nocardioides sp</name>
    <dbReference type="NCBI Taxonomy" id="198441"/>
    <lineage>
        <taxon>Bacteria</taxon>
        <taxon>Bacillati</taxon>
        <taxon>Actinomycetota</taxon>
        <taxon>Actinomycetes</taxon>
        <taxon>Propionibacteriales</taxon>
        <taxon>Nocardioidaceae</taxon>
        <taxon>Nocardioides</taxon>
        <taxon>environmental samples</taxon>
    </lineage>
</organism>
<reference evidence="2" key="1">
    <citation type="submission" date="2020-02" db="EMBL/GenBank/DDBJ databases">
        <authorList>
            <person name="Meier V. D."/>
        </authorList>
    </citation>
    <scope>NUCLEOTIDE SEQUENCE</scope>
    <source>
        <strain evidence="2">AVDCRST_MAG32</strain>
    </source>
</reference>
<evidence type="ECO:0000313" key="2">
    <source>
        <dbReference type="EMBL" id="CAA9386233.1"/>
    </source>
</evidence>
<feature type="non-terminal residue" evidence="2">
    <location>
        <position position="386"/>
    </location>
</feature>
<feature type="compositionally biased region" description="Basic residues" evidence="1">
    <location>
        <begin position="218"/>
        <end position="240"/>
    </location>
</feature>
<accession>A0A6J4NFD2</accession>